<dbReference type="InterPro" id="IPR044839">
    <property type="entry name" value="NDR1-like"/>
</dbReference>
<keyword evidence="4 6" id="KW-0472">Membrane</keyword>
<dbReference type="OrthoDB" id="996955at2759"/>
<evidence type="ECO:0000259" key="7">
    <source>
        <dbReference type="Pfam" id="PF03168"/>
    </source>
</evidence>
<evidence type="ECO:0000256" key="5">
    <source>
        <dbReference type="SAM" id="MobiDB-lite"/>
    </source>
</evidence>
<dbReference type="InterPro" id="IPR004864">
    <property type="entry name" value="LEA_2"/>
</dbReference>
<keyword evidence="3 6" id="KW-1133">Transmembrane helix</keyword>
<dbReference type="Proteomes" id="UP001141552">
    <property type="component" value="Unassembled WGS sequence"/>
</dbReference>
<evidence type="ECO:0000256" key="2">
    <source>
        <dbReference type="ARBA" id="ARBA00022692"/>
    </source>
</evidence>
<protein>
    <recommendedName>
        <fullName evidence="7">Late embryogenesis abundant protein LEA-2 subgroup domain-containing protein</fullName>
    </recommendedName>
</protein>
<evidence type="ECO:0000256" key="4">
    <source>
        <dbReference type="ARBA" id="ARBA00023136"/>
    </source>
</evidence>
<dbReference type="EMBL" id="JAKUCV010003070">
    <property type="protein sequence ID" value="KAJ4840331.1"/>
    <property type="molecule type" value="Genomic_DNA"/>
</dbReference>
<organism evidence="8 9">
    <name type="scientific">Turnera subulata</name>
    <dbReference type="NCBI Taxonomy" id="218843"/>
    <lineage>
        <taxon>Eukaryota</taxon>
        <taxon>Viridiplantae</taxon>
        <taxon>Streptophyta</taxon>
        <taxon>Embryophyta</taxon>
        <taxon>Tracheophyta</taxon>
        <taxon>Spermatophyta</taxon>
        <taxon>Magnoliopsida</taxon>
        <taxon>eudicotyledons</taxon>
        <taxon>Gunneridae</taxon>
        <taxon>Pentapetalae</taxon>
        <taxon>rosids</taxon>
        <taxon>fabids</taxon>
        <taxon>Malpighiales</taxon>
        <taxon>Passifloraceae</taxon>
        <taxon>Turnera</taxon>
    </lineage>
</organism>
<dbReference type="GO" id="GO:0005886">
    <property type="term" value="C:plasma membrane"/>
    <property type="evidence" value="ECO:0007669"/>
    <property type="project" value="TreeGrafter"/>
</dbReference>
<comment type="subcellular location">
    <subcellularLocation>
        <location evidence="1">Membrane</location>
        <topology evidence="1">Single-pass membrane protein</topology>
    </subcellularLocation>
</comment>
<sequence>MAEQDPDPVLQDVIAKYIPRPGNAPPPPPPAAGHAPTDHETYIVQVPKDQIYRVPPPENALIAARHKNPEQKKKVKVCGLSPAVCIGIFVAVLLVIALTVTLSILLRKPEHPEFKVQNVLIKNPPSKHSKDSIIPRYQIKLDVENPNEKSGVTYKGGGVATLSFKEQKIATGKFPGFDQDPAGTKRLDVPLKGSSKVSSLPKPIQKAIKGAGSKEGVELSLDMDIPVKMQLNAVKKGDANLKVSCIFKVDKLAKGSRILSQKCKTKVD</sequence>
<reference evidence="8" key="2">
    <citation type="journal article" date="2023" name="Plants (Basel)">
        <title>Annotation of the Turnera subulata (Passifloraceae) Draft Genome Reveals the S-Locus Evolved after the Divergence of Turneroideae from Passifloroideae in a Stepwise Manner.</title>
        <authorList>
            <person name="Henning P.M."/>
            <person name="Roalson E.H."/>
            <person name="Mir W."/>
            <person name="McCubbin A.G."/>
            <person name="Shore J.S."/>
        </authorList>
    </citation>
    <scope>NUCLEOTIDE SEQUENCE</scope>
    <source>
        <strain evidence="8">F60SS</strain>
    </source>
</reference>
<evidence type="ECO:0000313" key="9">
    <source>
        <dbReference type="Proteomes" id="UP001141552"/>
    </source>
</evidence>
<evidence type="ECO:0000256" key="1">
    <source>
        <dbReference type="ARBA" id="ARBA00004167"/>
    </source>
</evidence>
<keyword evidence="9" id="KW-1185">Reference proteome</keyword>
<reference evidence="8" key="1">
    <citation type="submission" date="2022-02" db="EMBL/GenBank/DDBJ databases">
        <authorList>
            <person name="Henning P.M."/>
            <person name="McCubbin A.G."/>
            <person name="Shore J.S."/>
        </authorList>
    </citation>
    <scope>NUCLEOTIDE SEQUENCE</scope>
    <source>
        <strain evidence="8">F60SS</strain>
        <tissue evidence="8">Leaves</tissue>
    </source>
</reference>
<evidence type="ECO:0000256" key="3">
    <source>
        <dbReference type="ARBA" id="ARBA00022989"/>
    </source>
</evidence>
<accession>A0A9Q0JF04</accession>
<proteinExistence type="predicted"/>
<evidence type="ECO:0000313" key="8">
    <source>
        <dbReference type="EMBL" id="KAJ4840331.1"/>
    </source>
</evidence>
<feature type="domain" description="Late embryogenesis abundant protein LEA-2 subgroup" evidence="7">
    <location>
        <begin position="140"/>
        <end position="244"/>
    </location>
</feature>
<evidence type="ECO:0000256" key="6">
    <source>
        <dbReference type="SAM" id="Phobius"/>
    </source>
</evidence>
<dbReference type="GO" id="GO:0098542">
    <property type="term" value="P:defense response to other organism"/>
    <property type="evidence" value="ECO:0007669"/>
    <property type="project" value="InterPro"/>
</dbReference>
<dbReference type="Pfam" id="PF03168">
    <property type="entry name" value="LEA_2"/>
    <property type="match status" value="1"/>
</dbReference>
<dbReference type="PANTHER" id="PTHR31234">
    <property type="entry name" value="LATE EMBRYOGENESIS ABUNDANT (LEA) HYDROXYPROLINE-RICH GLYCOPROTEIN FAMILY"/>
    <property type="match status" value="1"/>
</dbReference>
<feature type="region of interest" description="Disordered" evidence="5">
    <location>
        <begin position="15"/>
        <end position="38"/>
    </location>
</feature>
<keyword evidence="2 6" id="KW-0812">Transmembrane</keyword>
<feature type="transmembrane region" description="Helical" evidence="6">
    <location>
        <begin position="77"/>
        <end position="106"/>
    </location>
</feature>
<comment type="caution">
    <text evidence="8">The sequence shown here is derived from an EMBL/GenBank/DDBJ whole genome shotgun (WGS) entry which is preliminary data.</text>
</comment>
<gene>
    <name evidence="8" type="ORF">Tsubulata_023745</name>
</gene>
<dbReference type="PANTHER" id="PTHR31234:SF68">
    <property type="entry name" value="EXPRESSED PROTEIN"/>
    <property type="match status" value="1"/>
</dbReference>
<name>A0A9Q0JF04_9ROSI</name>
<dbReference type="AlphaFoldDB" id="A0A9Q0JF04"/>
<feature type="compositionally biased region" description="Pro residues" evidence="5">
    <location>
        <begin position="22"/>
        <end position="31"/>
    </location>
</feature>